<dbReference type="Pfam" id="PF01535">
    <property type="entry name" value="PPR"/>
    <property type="match status" value="5"/>
</dbReference>
<dbReference type="AlphaFoldDB" id="A0AAW1HJE2"/>
<feature type="repeat" description="PPR" evidence="2">
    <location>
        <begin position="221"/>
        <end position="255"/>
    </location>
</feature>
<dbReference type="EMBL" id="JBDFQZ010000011">
    <property type="protein sequence ID" value="KAK9676841.1"/>
    <property type="molecule type" value="Genomic_DNA"/>
</dbReference>
<protein>
    <recommendedName>
        <fullName evidence="5">Pentatricopeptide repeat-containing protein</fullName>
    </recommendedName>
</protein>
<feature type="repeat" description="PPR" evidence="2">
    <location>
        <begin position="322"/>
        <end position="356"/>
    </location>
</feature>
<evidence type="ECO:0000313" key="4">
    <source>
        <dbReference type="Proteomes" id="UP001443914"/>
    </source>
</evidence>
<evidence type="ECO:0000313" key="3">
    <source>
        <dbReference type="EMBL" id="KAK9676841.1"/>
    </source>
</evidence>
<dbReference type="SUPFAM" id="SSF48452">
    <property type="entry name" value="TPR-like"/>
    <property type="match status" value="1"/>
</dbReference>
<dbReference type="Pfam" id="PF13041">
    <property type="entry name" value="PPR_2"/>
    <property type="match status" value="2"/>
</dbReference>
<dbReference type="PANTHER" id="PTHR47926">
    <property type="entry name" value="PENTATRICOPEPTIDE REPEAT-CONTAINING PROTEIN"/>
    <property type="match status" value="1"/>
</dbReference>
<dbReference type="FunFam" id="1.25.40.10:FF:000470">
    <property type="entry name" value="Pentatricopeptide repeat-containing protein At5g66520"/>
    <property type="match status" value="1"/>
</dbReference>
<dbReference type="FunFam" id="1.25.40.10:FF:002137">
    <property type="entry name" value="Pentatricopeptide repeat-containing protein At2g42920, chloroplastic"/>
    <property type="match status" value="1"/>
</dbReference>
<evidence type="ECO:0000256" key="2">
    <source>
        <dbReference type="PROSITE-ProRule" id="PRU00708"/>
    </source>
</evidence>
<dbReference type="InterPro" id="IPR046960">
    <property type="entry name" value="PPR_At4g14850-like_plant"/>
</dbReference>
<name>A0AAW1HJE2_SAPOF</name>
<reference evidence="3" key="1">
    <citation type="submission" date="2024-03" db="EMBL/GenBank/DDBJ databases">
        <title>WGS assembly of Saponaria officinalis var. Norfolk2.</title>
        <authorList>
            <person name="Jenkins J."/>
            <person name="Shu S."/>
            <person name="Grimwood J."/>
            <person name="Barry K."/>
            <person name="Goodstein D."/>
            <person name="Schmutz J."/>
            <person name="Leebens-Mack J."/>
            <person name="Osbourn A."/>
        </authorList>
    </citation>
    <scope>NUCLEOTIDE SEQUENCE [LARGE SCALE GENOMIC DNA]</scope>
    <source>
        <strain evidence="3">JIC</strain>
    </source>
</reference>
<dbReference type="InterPro" id="IPR046848">
    <property type="entry name" value="E_motif"/>
</dbReference>
<dbReference type="GO" id="GO:0009451">
    <property type="term" value="P:RNA modification"/>
    <property type="evidence" value="ECO:0007669"/>
    <property type="project" value="InterPro"/>
</dbReference>
<dbReference type="InterPro" id="IPR011990">
    <property type="entry name" value="TPR-like_helical_dom_sf"/>
</dbReference>
<dbReference type="Pfam" id="PF20431">
    <property type="entry name" value="E_motif"/>
    <property type="match status" value="1"/>
</dbReference>
<feature type="repeat" description="PPR" evidence="2">
    <location>
        <begin position="87"/>
        <end position="122"/>
    </location>
</feature>
<evidence type="ECO:0008006" key="5">
    <source>
        <dbReference type="Google" id="ProtNLM"/>
    </source>
</evidence>
<sequence length="542" mass="60636">MFTMSFCSLTPSQISMSKFISNHPHLTMLENQCTSIKDLKKIHAHLIKTGLSKNPIAISRVLAFCATSHAADIHYAHSIVTRIENPNLFMWNTIIRGFSQSSEPITAISLFVEMLMRSEMEPQRLTYPSLFKACACLGNVHCGAQLHGRVIKLGVECDRFVRNTIIHMYASNGFSSEALKVFDEGRNFDVVAWNSMIIGLGKSGEIGEARRLFDKMGVMRNEISWNCMISGCVRNGEFMEAMDLFRRMQGDRIRASEFTMVSLLNSCANLGSLEMGKWIYNHICENGFELNVIVVNAIVDMYSKCGAIEKAHRFFEDTSVKGLSTWNTMILGLANNGCENDAIQMFTDLVSAGLKPDDVTFLGLLTACSYMGNVSKARDYFMLMTQRYKIKPSIKHYNCMVNVLGQTGLLNEAEKLIKEMPVEPDGIIWGTLLSACKKHGNIDMAIRAAKKVNEIDPNDSAAYILLSNVYSASGEFQNAIKERVSMKDRRVPKDKGVSLIEIDGHVQEFSSSGSLNSQMYDLTSLMHLNSEDEKRASEELLN</sequence>
<evidence type="ECO:0000256" key="1">
    <source>
        <dbReference type="ARBA" id="ARBA00022737"/>
    </source>
</evidence>
<dbReference type="PROSITE" id="PS51375">
    <property type="entry name" value="PPR"/>
    <property type="match status" value="4"/>
</dbReference>
<feature type="repeat" description="PPR" evidence="2">
    <location>
        <begin position="189"/>
        <end position="219"/>
    </location>
</feature>
<dbReference type="NCBIfam" id="TIGR00756">
    <property type="entry name" value="PPR"/>
    <property type="match status" value="5"/>
</dbReference>
<keyword evidence="4" id="KW-1185">Reference proteome</keyword>
<dbReference type="PANTHER" id="PTHR47926:SF436">
    <property type="entry name" value="PENTATRICOPEPTIDE REPEAT-CONTAINING PROTEIN ELI1, CHLOROPLASTIC-LIKE ISOFORM X2"/>
    <property type="match status" value="1"/>
</dbReference>
<dbReference type="GO" id="GO:0003723">
    <property type="term" value="F:RNA binding"/>
    <property type="evidence" value="ECO:0007669"/>
    <property type="project" value="InterPro"/>
</dbReference>
<proteinExistence type="predicted"/>
<accession>A0AAW1HJE2</accession>
<keyword evidence="1" id="KW-0677">Repeat</keyword>
<gene>
    <name evidence="3" type="ORF">RND81_11G105200</name>
</gene>
<dbReference type="Proteomes" id="UP001443914">
    <property type="component" value="Unassembled WGS sequence"/>
</dbReference>
<dbReference type="InterPro" id="IPR002885">
    <property type="entry name" value="PPR_rpt"/>
</dbReference>
<dbReference type="Gene3D" id="1.25.40.10">
    <property type="entry name" value="Tetratricopeptide repeat domain"/>
    <property type="match status" value="3"/>
</dbReference>
<comment type="caution">
    <text evidence="3">The sequence shown here is derived from an EMBL/GenBank/DDBJ whole genome shotgun (WGS) entry which is preliminary data.</text>
</comment>
<organism evidence="3 4">
    <name type="scientific">Saponaria officinalis</name>
    <name type="common">Common soapwort</name>
    <name type="synonym">Lychnis saponaria</name>
    <dbReference type="NCBI Taxonomy" id="3572"/>
    <lineage>
        <taxon>Eukaryota</taxon>
        <taxon>Viridiplantae</taxon>
        <taxon>Streptophyta</taxon>
        <taxon>Embryophyta</taxon>
        <taxon>Tracheophyta</taxon>
        <taxon>Spermatophyta</taxon>
        <taxon>Magnoliopsida</taxon>
        <taxon>eudicotyledons</taxon>
        <taxon>Gunneridae</taxon>
        <taxon>Pentapetalae</taxon>
        <taxon>Caryophyllales</taxon>
        <taxon>Caryophyllaceae</taxon>
        <taxon>Caryophylleae</taxon>
        <taxon>Saponaria</taxon>
    </lineage>
</organism>
<dbReference type="FunFam" id="1.25.40.10:FF:000344">
    <property type="entry name" value="Pentatricopeptide repeat-containing protein"/>
    <property type="match status" value="1"/>
</dbReference>